<evidence type="ECO:0000313" key="3">
    <source>
        <dbReference type="Proteomes" id="UP000652761"/>
    </source>
</evidence>
<gene>
    <name evidence="2" type="ORF">Taro_018240</name>
</gene>
<name>A0A843V1V7_COLES</name>
<keyword evidence="3" id="KW-1185">Reference proteome</keyword>
<reference evidence="2" key="1">
    <citation type="submission" date="2017-07" db="EMBL/GenBank/DDBJ databases">
        <title>Taro Niue Genome Assembly and Annotation.</title>
        <authorList>
            <person name="Atibalentja N."/>
            <person name="Keating K."/>
            <person name="Fields C.J."/>
        </authorList>
    </citation>
    <scope>NUCLEOTIDE SEQUENCE</scope>
    <source>
        <strain evidence="2">Niue_2</strain>
        <tissue evidence="2">Leaf</tissue>
    </source>
</reference>
<organism evidence="2 3">
    <name type="scientific">Colocasia esculenta</name>
    <name type="common">Wild taro</name>
    <name type="synonym">Arum esculentum</name>
    <dbReference type="NCBI Taxonomy" id="4460"/>
    <lineage>
        <taxon>Eukaryota</taxon>
        <taxon>Viridiplantae</taxon>
        <taxon>Streptophyta</taxon>
        <taxon>Embryophyta</taxon>
        <taxon>Tracheophyta</taxon>
        <taxon>Spermatophyta</taxon>
        <taxon>Magnoliopsida</taxon>
        <taxon>Liliopsida</taxon>
        <taxon>Araceae</taxon>
        <taxon>Aroideae</taxon>
        <taxon>Colocasieae</taxon>
        <taxon>Colocasia</taxon>
    </lineage>
</organism>
<dbReference type="AlphaFoldDB" id="A0A843V1V7"/>
<dbReference type="EMBL" id="NMUH01000845">
    <property type="protein sequence ID" value="MQL85719.1"/>
    <property type="molecule type" value="Genomic_DNA"/>
</dbReference>
<accession>A0A843V1V7</accession>
<proteinExistence type="predicted"/>
<dbReference type="Proteomes" id="UP000652761">
    <property type="component" value="Unassembled WGS sequence"/>
</dbReference>
<comment type="caution">
    <text evidence="2">The sequence shown here is derived from an EMBL/GenBank/DDBJ whole genome shotgun (WGS) entry which is preliminary data.</text>
</comment>
<sequence>MRAERGGISLHTGQRPPRSSDLRSTNCGRKPRLICRGRRQQPAAAVATEAGGGAAVAGTSATSKTIWRWCRCAGRSLRAPAEPSKLTLVLYCYLPGWTK</sequence>
<evidence type="ECO:0000313" key="2">
    <source>
        <dbReference type="EMBL" id="MQL85719.1"/>
    </source>
</evidence>
<feature type="region of interest" description="Disordered" evidence="1">
    <location>
        <begin position="1"/>
        <end position="26"/>
    </location>
</feature>
<protein>
    <submittedName>
        <fullName evidence="2">Uncharacterized protein</fullName>
    </submittedName>
</protein>
<evidence type="ECO:0000256" key="1">
    <source>
        <dbReference type="SAM" id="MobiDB-lite"/>
    </source>
</evidence>